<dbReference type="STRING" id="1075417.SAMN05421823_12021"/>
<dbReference type="RefSeq" id="WP_089688703.1">
    <property type="nucleotide sequence ID" value="NZ_FNFO01000020.1"/>
</dbReference>
<dbReference type="Pfam" id="PF03203">
    <property type="entry name" value="MerC"/>
    <property type="match status" value="1"/>
</dbReference>
<dbReference type="GO" id="GO:0016020">
    <property type="term" value="C:membrane"/>
    <property type="evidence" value="ECO:0007669"/>
    <property type="project" value="InterPro"/>
</dbReference>
<protein>
    <submittedName>
        <fullName evidence="2">MerC mercury resistance protein</fullName>
    </submittedName>
</protein>
<gene>
    <name evidence="2" type="ORF">SAMN05421823_12021</name>
</gene>
<organism evidence="2 3">
    <name type="scientific">Catalinimonas alkaloidigena</name>
    <dbReference type="NCBI Taxonomy" id="1075417"/>
    <lineage>
        <taxon>Bacteria</taxon>
        <taxon>Pseudomonadati</taxon>
        <taxon>Bacteroidota</taxon>
        <taxon>Cytophagia</taxon>
        <taxon>Cytophagales</taxon>
        <taxon>Catalimonadaceae</taxon>
        <taxon>Catalinimonas</taxon>
    </lineage>
</organism>
<evidence type="ECO:0000256" key="1">
    <source>
        <dbReference type="SAM" id="Phobius"/>
    </source>
</evidence>
<feature type="transmembrane region" description="Helical" evidence="1">
    <location>
        <begin position="101"/>
        <end position="119"/>
    </location>
</feature>
<keyword evidence="1" id="KW-0812">Transmembrane</keyword>
<name>A0A1G9VFR4_9BACT</name>
<feature type="transmembrane region" description="Helical" evidence="1">
    <location>
        <begin position="77"/>
        <end position="95"/>
    </location>
</feature>
<keyword evidence="3" id="KW-1185">Reference proteome</keyword>
<dbReference type="InterPro" id="IPR004891">
    <property type="entry name" value="Mercury-R_MerC"/>
</dbReference>
<feature type="transmembrane region" description="Helical" evidence="1">
    <location>
        <begin position="12"/>
        <end position="35"/>
    </location>
</feature>
<dbReference type="OrthoDB" id="5966279at2"/>
<evidence type="ECO:0000313" key="3">
    <source>
        <dbReference type="Proteomes" id="UP000198510"/>
    </source>
</evidence>
<reference evidence="2 3" key="1">
    <citation type="submission" date="2016-10" db="EMBL/GenBank/DDBJ databases">
        <authorList>
            <person name="de Groot N.N."/>
        </authorList>
    </citation>
    <scope>NUCLEOTIDE SEQUENCE [LARGE SCALE GENOMIC DNA]</scope>
    <source>
        <strain evidence="2 3">DSM 25186</strain>
    </source>
</reference>
<sequence>MKDQFMGLHWDFVGFSASLLCAFHCAALPFLLSLAPLAGLQFLHTPWIEYTILLVSFLVASYALIQGYRRHHHKPTALLLVTFGFLLISTGHFLPGEWQELLLSSGGAILIALAHLLNWKLIRQSPTELSTARTNKTFQPTQ</sequence>
<evidence type="ECO:0000313" key="2">
    <source>
        <dbReference type="EMBL" id="SDM70959.1"/>
    </source>
</evidence>
<keyword evidence="1" id="KW-1133">Transmembrane helix</keyword>
<accession>A0A1G9VFR4</accession>
<feature type="transmembrane region" description="Helical" evidence="1">
    <location>
        <begin position="47"/>
        <end position="65"/>
    </location>
</feature>
<dbReference type="AlphaFoldDB" id="A0A1G9VFR4"/>
<proteinExistence type="predicted"/>
<dbReference type="GO" id="GO:0015097">
    <property type="term" value="F:mercury ion transmembrane transporter activity"/>
    <property type="evidence" value="ECO:0007669"/>
    <property type="project" value="InterPro"/>
</dbReference>
<keyword evidence="1" id="KW-0472">Membrane</keyword>
<dbReference type="Proteomes" id="UP000198510">
    <property type="component" value="Unassembled WGS sequence"/>
</dbReference>
<dbReference type="EMBL" id="FNFO01000020">
    <property type="protein sequence ID" value="SDM70959.1"/>
    <property type="molecule type" value="Genomic_DNA"/>
</dbReference>